<dbReference type="EMBL" id="FRCB01000004">
    <property type="protein sequence ID" value="SHM06789.1"/>
    <property type="molecule type" value="Genomic_DNA"/>
</dbReference>
<dbReference type="Proteomes" id="UP000322545">
    <property type="component" value="Unassembled WGS sequence"/>
</dbReference>
<accession>A0A1M7FSY9</accession>
<protein>
    <submittedName>
        <fullName evidence="1">Uncharacterized protein</fullName>
    </submittedName>
</protein>
<dbReference type="RefSeq" id="WP_149779472.1">
    <property type="nucleotide sequence ID" value="NZ_FRCB01000004.1"/>
</dbReference>
<dbReference type="AlphaFoldDB" id="A0A1M7FSY9"/>
<keyword evidence="2" id="KW-1185">Reference proteome</keyword>
<reference evidence="1 2" key="1">
    <citation type="submission" date="2016-11" db="EMBL/GenBank/DDBJ databases">
        <authorList>
            <person name="Varghese N."/>
            <person name="Submissions S."/>
        </authorList>
    </citation>
    <scope>NUCLEOTIDE SEQUENCE [LARGE SCALE GENOMIC DNA]</scope>
    <source>
        <strain evidence="1 2">DSM 28249</strain>
    </source>
</reference>
<evidence type="ECO:0000313" key="2">
    <source>
        <dbReference type="Proteomes" id="UP000322545"/>
    </source>
</evidence>
<sequence>MPLPSPNALKALIQSDRNLDGAKLATRIILGRLRIEVRNNPALIDAKVAELIEFTRANAFAADDLANI</sequence>
<gene>
    <name evidence="1" type="ORF">SAMN05443432_104305</name>
</gene>
<proteinExistence type="predicted"/>
<evidence type="ECO:0000313" key="1">
    <source>
        <dbReference type="EMBL" id="SHM06789.1"/>
    </source>
</evidence>
<organism evidence="1 2">
    <name type="scientific">Roseovarius litoreus</name>
    <dbReference type="NCBI Taxonomy" id="1155722"/>
    <lineage>
        <taxon>Bacteria</taxon>
        <taxon>Pseudomonadati</taxon>
        <taxon>Pseudomonadota</taxon>
        <taxon>Alphaproteobacteria</taxon>
        <taxon>Rhodobacterales</taxon>
        <taxon>Roseobacteraceae</taxon>
        <taxon>Roseovarius</taxon>
    </lineage>
</organism>
<name>A0A1M7FSY9_9RHOB</name>